<keyword evidence="7" id="KW-0732">Signal</keyword>
<dbReference type="GO" id="GO:0008270">
    <property type="term" value="F:zinc ion binding"/>
    <property type="evidence" value="ECO:0007669"/>
    <property type="project" value="TreeGrafter"/>
</dbReference>
<evidence type="ECO:0000256" key="4">
    <source>
        <dbReference type="ARBA" id="ARBA00022801"/>
    </source>
</evidence>
<dbReference type="SUPFAM" id="SSF90188">
    <property type="entry name" value="Somatomedin B domain"/>
    <property type="match status" value="2"/>
</dbReference>
<dbReference type="Pfam" id="PF01223">
    <property type="entry name" value="Endonuclease_NS"/>
    <property type="match status" value="1"/>
</dbReference>
<evidence type="ECO:0000313" key="9">
    <source>
        <dbReference type="Proteomes" id="UP001318040"/>
    </source>
</evidence>
<keyword evidence="9" id="KW-1185">Reference proteome</keyword>
<dbReference type="KEGG" id="pmrn:116957782"/>
<evidence type="ECO:0000256" key="1">
    <source>
        <dbReference type="ARBA" id="ARBA00004613"/>
    </source>
</evidence>
<dbReference type="SUPFAM" id="SSF54060">
    <property type="entry name" value="His-Me finger endonucleases"/>
    <property type="match status" value="1"/>
</dbReference>
<dbReference type="InterPro" id="IPR001604">
    <property type="entry name" value="Endo_G_ENPP1-like_dom"/>
</dbReference>
<dbReference type="PANTHER" id="PTHR10151:SF21">
    <property type="entry name" value="ECTONUCLEOTIDE PYROPHOSPHATASE_PHOSPHODIESTERASE FAMILY MEMBER 2"/>
    <property type="match status" value="1"/>
</dbReference>
<proteinExistence type="predicted"/>
<evidence type="ECO:0000256" key="2">
    <source>
        <dbReference type="ARBA" id="ARBA00022525"/>
    </source>
</evidence>
<dbReference type="InterPro" id="IPR002591">
    <property type="entry name" value="Phosphodiest/P_Trfase"/>
</dbReference>
<dbReference type="Gene3D" id="3.40.720.10">
    <property type="entry name" value="Alkaline Phosphatase, subunit A"/>
    <property type="match status" value="1"/>
</dbReference>
<keyword evidence="3" id="KW-0479">Metal-binding</keyword>
<reference evidence="10" key="1">
    <citation type="submission" date="2025-08" db="UniProtKB">
        <authorList>
            <consortium name="RefSeq"/>
        </authorList>
    </citation>
    <scope>IDENTIFICATION</scope>
    <source>
        <tissue evidence="10">Sperm</tissue>
    </source>
</reference>
<dbReference type="InterPro" id="IPR036024">
    <property type="entry name" value="Somatomedin_B-like_dom_sf"/>
</dbReference>
<name>A0AAJ7XIJ9_PETMA</name>
<dbReference type="GO" id="GO:0003676">
    <property type="term" value="F:nucleic acid binding"/>
    <property type="evidence" value="ECO:0007669"/>
    <property type="project" value="InterPro"/>
</dbReference>
<dbReference type="SMART" id="SM00477">
    <property type="entry name" value="NUC"/>
    <property type="match status" value="1"/>
</dbReference>
<evidence type="ECO:0000256" key="3">
    <source>
        <dbReference type="ARBA" id="ARBA00022723"/>
    </source>
</evidence>
<dbReference type="SUPFAM" id="SSF53649">
    <property type="entry name" value="Alkaline phosphatase-like"/>
    <property type="match status" value="1"/>
</dbReference>
<dbReference type="Pfam" id="PF01033">
    <property type="entry name" value="Somatomedin_B"/>
    <property type="match status" value="2"/>
</dbReference>
<evidence type="ECO:0000256" key="6">
    <source>
        <dbReference type="ARBA" id="ARBA00023180"/>
    </source>
</evidence>
<dbReference type="Proteomes" id="UP001318040">
    <property type="component" value="Chromosome 43"/>
</dbReference>
<dbReference type="CDD" id="cd16018">
    <property type="entry name" value="Enpp"/>
    <property type="match status" value="1"/>
</dbReference>
<dbReference type="CTD" id="5168"/>
<dbReference type="InterPro" id="IPR001212">
    <property type="entry name" value="Somatomedin_B_dom"/>
</dbReference>
<dbReference type="Pfam" id="PF01663">
    <property type="entry name" value="Phosphodiest"/>
    <property type="match status" value="1"/>
</dbReference>
<dbReference type="PROSITE" id="PS00524">
    <property type="entry name" value="SMB_1"/>
    <property type="match status" value="2"/>
</dbReference>
<feature type="signal peptide" evidence="7">
    <location>
        <begin position="1"/>
        <end position="20"/>
    </location>
</feature>
<dbReference type="Gene3D" id="4.10.410.20">
    <property type="match status" value="2"/>
</dbReference>
<evidence type="ECO:0000259" key="8">
    <source>
        <dbReference type="PROSITE" id="PS50958"/>
    </source>
</evidence>
<dbReference type="GO" id="GO:0047391">
    <property type="term" value="F:alkylglycerophosphoethanolamine phosphodiesterase activity"/>
    <property type="evidence" value="ECO:0007669"/>
    <property type="project" value="TreeGrafter"/>
</dbReference>
<dbReference type="GO" id="GO:0004528">
    <property type="term" value="F:phosphodiesterase I activity"/>
    <property type="evidence" value="ECO:0007669"/>
    <property type="project" value="TreeGrafter"/>
</dbReference>
<dbReference type="RefSeq" id="XP_032836029.1">
    <property type="nucleotide sequence ID" value="XM_032980138.1"/>
</dbReference>
<dbReference type="InterPro" id="IPR020821">
    <property type="entry name" value="ENPP1-3/EXOG-like_nuc-like"/>
</dbReference>
<dbReference type="AlphaFoldDB" id="A0AAJ7XIJ9"/>
<accession>A0AAJ7XIJ9</accession>
<dbReference type="GO" id="GO:0005509">
    <property type="term" value="F:calcium ion binding"/>
    <property type="evidence" value="ECO:0007669"/>
    <property type="project" value="TreeGrafter"/>
</dbReference>
<dbReference type="FunFam" id="4.10.410.20:FF:000001">
    <property type="entry name" value="Ectonucleotide pyrophosphatase/phosphodiesterase family member 2"/>
    <property type="match status" value="1"/>
</dbReference>
<evidence type="ECO:0000256" key="5">
    <source>
        <dbReference type="ARBA" id="ARBA00023157"/>
    </source>
</evidence>
<dbReference type="PANTHER" id="PTHR10151">
    <property type="entry name" value="ECTONUCLEOTIDE PYROPHOSPHATASE/PHOSPHODIESTERASE"/>
    <property type="match status" value="1"/>
</dbReference>
<evidence type="ECO:0000313" key="10">
    <source>
        <dbReference type="RefSeq" id="XP_032836029.1"/>
    </source>
</evidence>
<protein>
    <submittedName>
        <fullName evidence="10">Ectonucleotide pyrophosphatase/phosphodiesterase family member 2 isoform X1</fullName>
    </submittedName>
</protein>
<dbReference type="CDD" id="cd00091">
    <property type="entry name" value="NUC"/>
    <property type="match status" value="1"/>
</dbReference>
<dbReference type="SMART" id="SM00201">
    <property type="entry name" value="SO"/>
    <property type="match status" value="2"/>
</dbReference>
<evidence type="ECO:0000256" key="7">
    <source>
        <dbReference type="SAM" id="SignalP"/>
    </source>
</evidence>
<keyword evidence="6" id="KW-0325">Glycoprotein</keyword>
<comment type="subcellular location">
    <subcellularLocation>
        <location evidence="1">Secreted</location>
    </subcellularLocation>
</comment>
<dbReference type="GO" id="GO:0034638">
    <property type="term" value="P:phosphatidylcholine catabolic process"/>
    <property type="evidence" value="ECO:0007669"/>
    <property type="project" value="TreeGrafter"/>
</dbReference>
<organism evidence="9 10">
    <name type="scientific">Petromyzon marinus</name>
    <name type="common">Sea lamprey</name>
    <dbReference type="NCBI Taxonomy" id="7757"/>
    <lineage>
        <taxon>Eukaryota</taxon>
        <taxon>Metazoa</taxon>
        <taxon>Chordata</taxon>
        <taxon>Craniata</taxon>
        <taxon>Vertebrata</taxon>
        <taxon>Cyclostomata</taxon>
        <taxon>Hyperoartia</taxon>
        <taxon>Petromyzontiformes</taxon>
        <taxon>Petromyzontidae</taxon>
        <taxon>Petromyzon</taxon>
    </lineage>
</organism>
<sequence>MGMVSVILQVAALWTGVASGMSLPSVLNRSQGSASSCRERCFEVTPSAEDACSCDALCIAYNTCCADFNELCIQPGYAWNCVKSRCGEKRTNQTYCNCADDCLEHRDCCTNYNVVCKGEKHWVDDQCDDTAEPECPPGFSKPPLILVSLDGYKADYLNFDKTIIPVVQKLRTCGTSARHLRPMYPTKTFPNHYSMVTGLYPESHGIIDNVIYDSEFNATFTYRGKEKLKHRWWGGQPIWITVEKQDKKSSTFFWPSGINHDLRVFTILRWLDLPPAERPIVYGLYVEQPDLNGHLYGPNSFKVKSILVYVDELVGKLMDGLKQRNLHKCVDIMFVSDHGMADVSRSRVEFLSSYLTNVDNFELIHGSSARIHPNAAAAGGHQTFDQKAVMANLTCRRPDQHFRPYLKQHLPKRLHYAFNRRIEDIHLFVDERWLVDKKESGDKDYLSGEHGYDNRYESMQAVFIGYGPSFKYKTEVDAVENIELYNLMCDLLGVMPMPNNGTHGSLNHLLRRPVHRPALPEEVSKPASCPATVAADEDPQCECDPGSYPADSLNRQLLNSVPQDNHHLPFGRPRVLLDTRYCLLHHTGFESAYSEDYRMPLWTSFTLPKSININEPSAALAQCLKPDIRIPVSKVTACKAFKSTSNLSYGYLYPPSLSRSESSMHEGLLASNIVPMYKPFKRIWKHFHDVLLKTYGNQHHGINVVSGPVFDYNVDGRFDPVDKILQYTDASLLMPVPTHYFIVITSCRDKAKGPNQCEGKLEASSFILPHRPDNEESCNSEEEESRWVEELVKMHSARVRDVELLSGLDFFHQTNFAVNEIMALKTSLPTFTL</sequence>
<dbReference type="GO" id="GO:0004622">
    <property type="term" value="F:phosphatidylcholine lysophospholipase activity"/>
    <property type="evidence" value="ECO:0007669"/>
    <property type="project" value="TreeGrafter"/>
</dbReference>
<dbReference type="InterPro" id="IPR044929">
    <property type="entry name" value="DNA/RNA_non-sp_Endonuclease_sf"/>
</dbReference>
<dbReference type="SMART" id="SM00892">
    <property type="entry name" value="Endonuclease_NS"/>
    <property type="match status" value="1"/>
</dbReference>
<feature type="domain" description="SMB" evidence="8">
    <location>
        <begin position="33"/>
        <end position="76"/>
    </location>
</feature>
<keyword evidence="4" id="KW-0378">Hydrolase</keyword>
<dbReference type="InterPro" id="IPR017850">
    <property type="entry name" value="Alkaline_phosphatase_core_sf"/>
</dbReference>
<feature type="domain" description="SMB" evidence="8">
    <location>
        <begin position="77"/>
        <end position="121"/>
    </location>
</feature>
<dbReference type="Gene3D" id="3.40.570.10">
    <property type="entry name" value="Extracellular Endonuclease, subunit A"/>
    <property type="match status" value="1"/>
</dbReference>
<dbReference type="GO" id="GO:0005615">
    <property type="term" value="C:extracellular space"/>
    <property type="evidence" value="ECO:0007669"/>
    <property type="project" value="TreeGrafter"/>
</dbReference>
<feature type="chain" id="PRO_5042515947" evidence="7">
    <location>
        <begin position="21"/>
        <end position="833"/>
    </location>
</feature>
<dbReference type="PROSITE" id="PS50958">
    <property type="entry name" value="SMB_2"/>
    <property type="match status" value="2"/>
</dbReference>
<dbReference type="InterPro" id="IPR044925">
    <property type="entry name" value="His-Me_finger_sf"/>
</dbReference>
<gene>
    <name evidence="10" type="primary">ENPP2</name>
</gene>
<keyword evidence="5" id="KW-1015">Disulfide bond</keyword>
<keyword evidence="2" id="KW-0964">Secreted</keyword>